<gene>
    <name evidence="3" type="ORF">F8O03_07000</name>
</gene>
<dbReference type="OrthoDB" id="9770537at2"/>
<evidence type="ECO:0000313" key="4">
    <source>
        <dbReference type="Proteomes" id="UP000490386"/>
    </source>
</evidence>
<dbReference type="InterPro" id="IPR015590">
    <property type="entry name" value="Aldehyde_DH_dom"/>
</dbReference>
<dbReference type="PANTHER" id="PTHR43353">
    <property type="entry name" value="SUCCINATE-SEMIALDEHYDE DEHYDROGENASE, MITOCHONDRIAL"/>
    <property type="match status" value="1"/>
</dbReference>
<protein>
    <submittedName>
        <fullName evidence="3">Aldehyde dehydrogenase (NADP(+))</fullName>
    </submittedName>
</protein>
<organism evidence="3 4">
    <name type="scientific">Pseudoclavibacter terrae</name>
    <dbReference type="NCBI Taxonomy" id="1530195"/>
    <lineage>
        <taxon>Bacteria</taxon>
        <taxon>Bacillati</taxon>
        <taxon>Actinomycetota</taxon>
        <taxon>Actinomycetes</taxon>
        <taxon>Micrococcales</taxon>
        <taxon>Microbacteriaceae</taxon>
        <taxon>Pseudoclavibacter</taxon>
    </lineage>
</organism>
<keyword evidence="1" id="KW-0560">Oxidoreductase</keyword>
<dbReference type="PANTHER" id="PTHR43353:SF3">
    <property type="entry name" value="ALDEHYDE DEHYDROGENASE-RELATED"/>
    <property type="match status" value="1"/>
</dbReference>
<evidence type="ECO:0000256" key="1">
    <source>
        <dbReference type="ARBA" id="ARBA00023002"/>
    </source>
</evidence>
<dbReference type="EMBL" id="WBJX01000002">
    <property type="protein sequence ID" value="KAB1638152.1"/>
    <property type="molecule type" value="Genomic_DNA"/>
</dbReference>
<accession>A0A7J5B2A1</accession>
<feature type="domain" description="Aldehyde dehydrogenase" evidence="2">
    <location>
        <begin position="37"/>
        <end position="458"/>
    </location>
</feature>
<dbReference type="InterPro" id="IPR050740">
    <property type="entry name" value="Aldehyde_DH_Superfamily"/>
</dbReference>
<keyword evidence="4" id="KW-1185">Reference proteome</keyword>
<dbReference type="InterPro" id="IPR016162">
    <property type="entry name" value="Ald_DH_N"/>
</dbReference>
<dbReference type="InterPro" id="IPR044151">
    <property type="entry name" value="ALDH_KGSADH"/>
</dbReference>
<dbReference type="Gene3D" id="3.40.309.10">
    <property type="entry name" value="Aldehyde Dehydrogenase, Chain A, domain 2"/>
    <property type="match status" value="1"/>
</dbReference>
<dbReference type="GO" id="GO:0016620">
    <property type="term" value="F:oxidoreductase activity, acting on the aldehyde or oxo group of donors, NAD or NADP as acceptor"/>
    <property type="evidence" value="ECO:0007669"/>
    <property type="project" value="InterPro"/>
</dbReference>
<dbReference type="CDD" id="cd07129">
    <property type="entry name" value="ALDH_KGSADH"/>
    <property type="match status" value="1"/>
</dbReference>
<dbReference type="SUPFAM" id="SSF53720">
    <property type="entry name" value="ALDH-like"/>
    <property type="match status" value="1"/>
</dbReference>
<sequence length="526" mass="54599">MTLAPHSLIAGSSELGGGDELVARRAADGAVLEPAFRSNTAEELELAVQAAHDAFDVYRATSPADRAAFLERIATEIEADKDEIIARAHEETGLPVARLTGEVGRTTGQLRLFAKVVAEGGWQGARIDEALPDRTPLPRADIRQRKIPLGPVAVFGASNFPLAFSTAGGDTASALASGSPVIVKAHSGHLGTASLVGHAIARAVEASGLPSGVFSQLFGSGRVIGQGLVADPRIKAVGFTGSRSGGLALVRIAQQRAEPIPVYAEMSSVNPVFVLPAALAADPGKVAADYVGSLTLGSGQFCTNPGIVLVPGGDAGDAFLREVGERIAQANGQTMLTHGIGDAYREGVAEREASGATVVARGQGDPAANAPAPIVFSEAVEAFGEALEGEIFGAAGLVLRYDDADQLREFAEQLEGQLTATVLATDDDTDDARALLPVLERKVGRILFNGWPTGVEVGYSMVHGGPYPATSDARSTSVGALAIERFLRPVAYQDVPDALLPEALRDANEWGVPRLVEGRIQLPSGY</sequence>
<evidence type="ECO:0000313" key="3">
    <source>
        <dbReference type="EMBL" id="KAB1638152.1"/>
    </source>
</evidence>
<dbReference type="Pfam" id="PF00171">
    <property type="entry name" value="Aldedh"/>
    <property type="match status" value="1"/>
</dbReference>
<dbReference type="Proteomes" id="UP000490386">
    <property type="component" value="Unassembled WGS sequence"/>
</dbReference>
<dbReference type="InterPro" id="IPR016163">
    <property type="entry name" value="Ald_DH_C"/>
</dbReference>
<proteinExistence type="predicted"/>
<dbReference type="Gene3D" id="3.40.605.10">
    <property type="entry name" value="Aldehyde Dehydrogenase, Chain A, domain 1"/>
    <property type="match status" value="1"/>
</dbReference>
<dbReference type="AlphaFoldDB" id="A0A7J5B2A1"/>
<dbReference type="RefSeq" id="WP_151423250.1">
    <property type="nucleotide sequence ID" value="NZ_CANKVH010000001.1"/>
</dbReference>
<comment type="caution">
    <text evidence="3">The sequence shown here is derived from an EMBL/GenBank/DDBJ whole genome shotgun (WGS) entry which is preliminary data.</text>
</comment>
<dbReference type="InterPro" id="IPR016161">
    <property type="entry name" value="Ald_DH/histidinol_DH"/>
</dbReference>
<reference evidence="3 4" key="1">
    <citation type="submission" date="2019-09" db="EMBL/GenBank/DDBJ databases">
        <title>Phylogeny of genus Pseudoclavibacter and closely related genus.</title>
        <authorList>
            <person name="Li Y."/>
        </authorList>
    </citation>
    <scope>NUCLEOTIDE SEQUENCE [LARGE SCALE GENOMIC DNA]</scope>
    <source>
        <strain evidence="3 4">THG-MD12</strain>
    </source>
</reference>
<evidence type="ECO:0000259" key="2">
    <source>
        <dbReference type="Pfam" id="PF00171"/>
    </source>
</evidence>
<name>A0A7J5B2A1_9MICO</name>